<dbReference type="SUPFAM" id="SSF55315">
    <property type="entry name" value="L30e-like"/>
    <property type="match status" value="1"/>
</dbReference>
<dbReference type="InterPro" id="IPR001537">
    <property type="entry name" value="SpoU_MeTrfase"/>
</dbReference>
<dbReference type="PANTHER" id="PTHR43191:SF2">
    <property type="entry name" value="RRNA METHYLTRANSFERASE 3, MITOCHONDRIAL"/>
    <property type="match status" value="1"/>
</dbReference>
<dbReference type="GO" id="GO:0003723">
    <property type="term" value="F:RNA binding"/>
    <property type="evidence" value="ECO:0007669"/>
    <property type="project" value="InterPro"/>
</dbReference>
<dbReference type="InterPro" id="IPR013123">
    <property type="entry name" value="SpoU_subst-bd"/>
</dbReference>
<keyword evidence="3 6" id="KW-0808">Transferase</keyword>
<dbReference type="InterPro" id="IPR029026">
    <property type="entry name" value="tRNA_m1G_MTases_N"/>
</dbReference>
<feature type="domain" description="RNA 2-O ribose methyltransferase substrate binding" evidence="5">
    <location>
        <begin position="37"/>
        <end position="111"/>
    </location>
</feature>
<dbReference type="GO" id="GO:0032259">
    <property type="term" value="P:methylation"/>
    <property type="evidence" value="ECO:0007669"/>
    <property type="project" value="UniProtKB-KW"/>
</dbReference>
<dbReference type="CDD" id="cd18095">
    <property type="entry name" value="SpoU-like_rRNA-MTase"/>
    <property type="match status" value="1"/>
</dbReference>
<organism evidence="6 7">
    <name type="scientific">Hydrogenophilus thermoluteolus</name>
    <name type="common">Pseudomonas hydrogenothermophila</name>
    <dbReference type="NCBI Taxonomy" id="297"/>
    <lineage>
        <taxon>Bacteria</taxon>
        <taxon>Pseudomonadati</taxon>
        <taxon>Pseudomonadota</taxon>
        <taxon>Hydrogenophilia</taxon>
        <taxon>Hydrogenophilales</taxon>
        <taxon>Hydrogenophilaceae</taxon>
        <taxon>Hydrogenophilus</taxon>
    </lineage>
</organism>
<dbReference type="PANTHER" id="PTHR43191">
    <property type="entry name" value="RRNA METHYLTRANSFERASE 3"/>
    <property type="match status" value="1"/>
</dbReference>
<dbReference type="Pfam" id="PF00588">
    <property type="entry name" value="SpoU_methylase"/>
    <property type="match status" value="1"/>
</dbReference>
<dbReference type="RefSeq" id="WP_119334906.1">
    <property type="nucleotide sequence ID" value="NZ_AP018558.1"/>
</dbReference>
<proteinExistence type="inferred from homology"/>
<gene>
    <name evidence="6" type="ORF">HPTL_0872</name>
</gene>
<name>A0A2Z6DXG5_HYDTE</name>
<keyword evidence="7" id="KW-1185">Reference proteome</keyword>
<protein>
    <submittedName>
        <fullName evidence="6">RNA methyltransferase</fullName>
    </submittedName>
</protein>
<dbReference type="InterPro" id="IPR029028">
    <property type="entry name" value="Alpha/beta_knot_MTases"/>
</dbReference>
<sequence>MRDDAAVLITSRHNPRVKRWRAWLEKGSVRRIADWVLLEGPHLIEAALAAGWCIREVWYDETGATRHASLLDRLRAQHVALVRVTAAVLTAVSDTTTPQGLIAEVAKPQWDVVHWGDGDLVIIDGVQEPGNVGALLRVAAAAGCAAAWLAPGSAHAWSPKVLRAAMGAHMVLPIFEGEVPDAVWQPYARHRMLFATVLSPESRSLYTLDLTAPAAWVFGNEGAGVRSIWHERRATPVILPLAPGIESLNVATAAAVFLFEARRQRTARRDSVDRSHSPRSRDR</sequence>
<dbReference type="InterPro" id="IPR053888">
    <property type="entry name" value="MRM3-like_sub_bind"/>
</dbReference>
<evidence type="ECO:0000313" key="7">
    <source>
        <dbReference type="Proteomes" id="UP000262004"/>
    </source>
</evidence>
<evidence type="ECO:0000256" key="1">
    <source>
        <dbReference type="ARBA" id="ARBA00007228"/>
    </source>
</evidence>
<evidence type="ECO:0000256" key="3">
    <source>
        <dbReference type="ARBA" id="ARBA00022679"/>
    </source>
</evidence>
<comment type="similarity">
    <text evidence="1">Belongs to the class IV-like SAM-binding methyltransferase superfamily. RNA methyltransferase TrmH family.</text>
</comment>
<dbReference type="SMART" id="SM00967">
    <property type="entry name" value="SpoU_sub_bind"/>
    <property type="match status" value="1"/>
</dbReference>
<dbReference type="GO" id="GO:0008173">
    <property type="term" value="F:RNA methyltransferase activity"/>
    <property type="evidence" value="ECO:0007669"/>
    <property type="project" value="InterPro"/>
</dbReference>
<dbReference type="Proteomes" id="UP000262004">
    <property type="component" value="Chromosome"/>
</dbReference>
<keyword evidence="2 6" id="KW-0489">Methyltransferase</keyword>
<evidence type="ECO:0000256" key="2">
    <source>
        <dbReference type="ARBA" id="ARBA00022603"/>
    </source>
</evidence>
<dbReference type="SUPFAM" id="SSF75217">
    <property type="entry name" value="alpha/beta knot"/>
    <property type="match status" value="1"/>
</dbReference>
<dbReference type="OrthoDB" id="9794400at2"/>
<feature type="transmembrane region" description="Helical" evidence="4">
    <location>
        <begin position="237"/>
        <end position="259"/>
    </location>
</feature>
<dbReference type="KEGG" id="htl:HPTL_0872"/>
<keyword evidence="4" id="KW-0812">Transmembrane</keyword>
<dbReference type="Pfam" id="PF22435">
    <property type="entry name" value="MRM3-like_sub_bind"/>
    <property type="match status" value="1"/>
</dbReference>
<dbReference type="AlphaFoldDB" id="A0A2Z6DXG5"/>
<dbReference type="Gene3D" id="3.40.1280.10">
    <property type="match status" value="1"/>
</dbReference>
<keyword evidence="4" id="KW-0472">Membrane</keyword>
<dbReference type="InterPro" id="IPR029064">
    <property type="entry name" value="Ribosomal_eL30-like_sf"/>
</dbReference>
<evidence type="ECO:0000259" key="5">
    <source>
        <dbReference type="SMART" id="SM00967"/>
    </source>
</evidence>
<dbReference type="GO" id="GO:0005737">
    <property type="term" value="C:cytoplasm"/>
    <property type="evidence" value="ECO:0007669"/>
    <property type="project" value="UniProtKB-ARBA"/>
</dbReference>
<dbReference type="EMBL" id="AP018558">
    <property type="protein sequence ID" value="BBD77140.1"/>
    <property type="molecule type" value="Genomic_DNA"/>
</dbReference>
<dbReference type="InterPro" id="IPR051259">
    <property type="entry name" value="rRNA_Methyltransferase"/>
</dbReference>
<accession>A0A2Z6DXG5</accession>
<evidence type="ECO:0000313" key="6">
    <source>
        <dbReference type="EMBL" id="BBD77140.1"/>
    </source>
</evidence>
<evidence type="ECO:0000256" key="4">
    <source>
        <dbReference type="SAM" id="Phobius"/>
    </source>
</evidence>
<dbReference type="GO" id="GO:0006396">
    <property type="term" value="P:RNA processing"/>
    <property type="evidence" value="ECO:0007669"/>
    <property type="project" value="InterPro"/>
</dbReference>
<keyword evidence="4" id="KW-1133">Transmembrane helix</keyword>
<reference evidence="6 7" key="1">
    <citation type="submission" date="2018-04" db="EMBL/GenBank/DDBJ databases">
        <title>Complete genome sequence of Hydrogenophilus thermoluteolus TH-1.</title>
        <authorList>
            <person name="Arai H."/>
        </authorList>
    </citation>
    <scope>NUCLEOTIDE SEQUENCE [LARGE SCALE GENOMIC DNA]</scope>
    <source>
        <strain evidence="6 7">TH-1</strain>
    </source>
</reference>
<dbReference type="Gene3D" id="3.30.1330.30">
    <property type="match status" value="1"/>
</dbReference>